<dbReference type="Proteomes" id="UP000002745">
    <property type="component" value="Chromosome"/>
</dbReference>
<feature type="chain" id="PRO_5002973917" evidence="3">
    <location>
        <begin position="34"/>
        <end position="620"/>
    </location>
</feature>
<dbReference type="HOGENOM" id="CLU_440607_0_0_5"/>
<dbReference type="GO" id="GO:0004222">
    <property type="term" value="F:metalloendopeptidase activity"/>
    <property type="evidence" value="ECO:0007669"/>
    <property type="project" value="TreeGrafter"/>
</dbReference>
<dbReference type="Pfam" id="PF01476">
    <property type="entry name" value="LysM"/>
    <property type="match status" value="2"/>
</dbReference>
<sequence>MSEQKRLSTRSVLTIKLVLACVLSMCWCAPAIAQARETAPVEFRSAARYSEYRIPEGADYAPVTQGSPLGQPDTQYYEKVAQAREQAERQRLAAEQVAQQQARANAINNSQPEIYSQAGSAQQKYVTHQSTGVYQQGIAQTRYPPVTYGQAGTQIVDTNSSLNQQQFGTSANYANSGMPQTIPHLAVGSLPAAAPIANIYATPMAPLSGGVAGGGALIGAGVVDHSFKQRELSGAGEMSFSNEDLMGMDEGRYDNAASMQSLSHSQHQQTLVSNTSTASVYSQPSNISAYTNASVSELPVGDKVEVLAGDTLYSLSTRYRVALRALVETNDLQPPFRLEVGSFVHLPPPNIHVVETGETLYAISRRYNVDTRSLANMNGLPKPWTIYPGDQMILPSLARDSFASESTAIASAKARDKILRESKGIAAPIVGQTATASSPTAVQLGGDQQAGPGLAVDSAKLAVKNEALGRFDESAPVSAIKTSEKIDLPGDAKGFVWPVNGNIIKTYGQMPNGKINDGVNIAARAGSTIKAASDGYVVYAGSELPGFGLLILINHGNGWVSAYAHAEELLVEENQPIRQGQAIAKVGETGSVDRPQLHFQLRRGKSPIDPASHLLPKRSI</sequence>
<feature type="domain" description="LysM" evidence="4">
    <location>
        <begin position="350"/>
        <end position="394"/>
    </location>
</feature>
<dbReference type="AlphaFoldDB" id="C6XJ00"/>
<protein>
    <submittedName>
        <fullName evidence="5">Peptidase M23</fullName>
    </submittedName>
</protein>
<proteinExistence type="inferred from homology"/>
<feature type="coiled-coil region" evidence="2">
    <location>
        <begin position="77"/>
        <end position="104"/>
    </location>
</feature>
<dbReference type="eggNOG" id="COG1388">
    <property type="taxonomic scope" value="Bacteria"/>
</dbReference>
<keyword evidence="2" id="KW-0175">Coiled coil</keyword>
<dbReference type="PANTHER" id="PTHR21666">
    <property type="entry name" value="PEPTIDASE-RELATED"/>
    <property type="match status" value="1"/>
</dbReference>
<gene>
    <name evidence="5" type="ordered locus">Hbal_1404</name>
</gene>
<evidence type="ECO:0000313" key="5">
    <source>
        <dbReference type="EMBL" id="ACT59095.1"/>
    </source>
</evidence>
<dbReference type="CDD" id="cd12797">
    <property type="entry name" value="M23_peptidase"/>
    <property type="match status" value="1"/>
</dbReference>
<dbReference type="InterPro" id="IPR036779">
    <property type="entry name" value="LysM_dom_sf"/>
</dbReference>
<name>C6XJ00_HIRBI</name>
<keyword evidence="3" id="KW-0732">Signal</keyword>
<dbReference type="InterPro" id="IPR018392">
    <property type="entry name" value="LysM"/>
</dbReference>
<dbReference type="InterPro" id="IPR011055">
    <property type="entry name" value="Dup_hybrid_motif"/>
</dbReference>
<dbReference type="InterPro" id="IPR050570">
    <property type="entry name" value="Cell_wall_metabolism_enzyme"/>
</dbReference>
<evidence type="ECO:0000313" key="6">
    <source>
        <dbReference type="Proteomes" id="UP000002745"/>
    </source>
</evidence>
<comment type="similarity">
    <text evidence="1">Belongs to the E.coli NlpD/Haemophilus LppB family.</text>
</comment>
<dbReference type="STRING" id="582402.Hbal_1404"/>
<dbReference type="Gene3D" id="2.70.70.10">
    <property type="entry name" value="Glucose Permease (Domain IIA)"/>
    <property type="match status" value="1"/>
</dbReference>
<dbReference type="SUPFAM" id="SSF51261">
    <property type="entry name" value="Duplicated hybrid motif"/>
    <property type="match status" value="1"/>
</dbReference>
<organism evidence="5 6">
    <name type="scientific">Hirschia baltica (strain ATCC 49814 / DSM 5838 / IFAM 1418)</name>
    <dbReference type="NCBI Taxonomy" id="582402"/>
    <lineage>
        <taxon>Bacteria</taxon>
        <taxon>Pseudomonadati</taxon>
        <taxon>Pseudomonadota</taxon>
        <taxon>Alphaproteobacteria</taxon>
        <taxon>Hyphomonadales</taxon>
        <taxon>Hyphomonadaceae</taxon>
        <taxon>Hirschia</taxon>
    </lineage>
</organism>
<dbReference type="PANTHER" id="PTHR21666:SF263">
    <property type="entry name" value="MUREIN HYDROLASE ACTIVATOR NLPD"/>
    <property type="match status" value="1"/>
</dbReference>
<feature type="signal peptide" evidence="3">
    <location>
        <begin position="1"/>
        <end position="33"/>
    </location>
</feature>
<dbReference type="InterPro" id="IPR016047">
    <property type="entry name" value="M23ase_b-sheet_dom"/>
</dbReference>
<dbReference type="SMART" id="SM00257">
    <property type="entry name" value="LysM"/>
    <property type="match status" value="2"/>
</dbReference>
<dbReference type="eggNOG" id="COG4942">
    <property type="taxonomic scope" value="Bacteria"/>
</dbReference>
<evidence type="ECO:0000256" key="3">
    <source>
        <dbReference type="SAM" id="SignalP"/>
    </source>
</evidence>
<accession>C6XJ00</accession>
<dbReference type="EMBL" id="CP001678">
    <property type="protein sequence ID" value="ACT59095.1"/>
    <property type="molecule type" value="Genomic_DNA"/>
</dbReference>
<evidence type="ECO:0000256" key="1">
    <source>
        <dbReference type="ARBA" id="ARBA00038420"/>
    </source>
</evidence>
<keyword evidence="6" id="KW-1185">Reference proteome</keyword>
<dbReference type="KEGG" id="hba:Hbal_1404"/>
<dbReference type="OrthoDB" id="9795421at2"/>
<evidence type="ECO:0000256" key="2">
    <source>
        <dbReference type="SAM" id="Coils"/>
    </source>
</evidence>
<dbReference type="SUPFAM" id="SSF54106">
    <property type="entry name" value="LysM domain"/>
    <property type="match status" value="1"/>
</dbReference>
<reference evidence="6" key="1">
    <citation type="journal article" date="2011" name="J. Bacteriol.">
        <title>Genome sequences of eight morphologically diverse alphaproteobacteria.</title>
        <authorList>
            <consortium name="US DOE Joint Genome Institute"/>
            <person name="Brown P.J."/>
            <person name="Kysela D.T."/>
            <person name="Buechlein A."/>
            <person name="Hemmerich C."/>
            <person name="Brun Y.V."/>
        </authorList>
    </citation>
    <scope>NUCLEOTIDE SEQUENCE [LARGE SCALE GENOMIC DNA]</scope>
    <source>
        <strain evidence="6">ATCC 49814 / DSM 5838 / IFAM 1418</strain>
    </source>
</reference>
<dbReference type="PROSITE" id="PS51782">
    <property type="entry name" value="LYSM"/>
    <property type="match status" value="1"/>
</dbReference>
<dbReference type="Pfam" id="PF01551">
    <property type="entry name" value="Peptidase_M23"/>
    <property type="match status" value="1"/>
</dbReference>
<dbReference type="CDD" id="cd00118">
    <property type="entry name" value="LysM"/>
    <property type="match status" value="2"/>
</dbReference>
<dbReference type="Gene3D" id="3.10.350.10">
    <property type="entry name" value="LysM domain"/>
    <property type="match status" value="2"/>
</dbReference>
<dbReference type="RefSeq" id="WP_015827245.1">
    <property type="nucleotide sequence ID" value="NC_012982.1"/>
</dbReference>
<evidence type="ECO:0000259" key="4">
    <source>
        <dbReference type="PROSITE" id="PS51782"/>
    </source>
</evidence>